<name>A0A2S4HF82_9GAMM</name>
<dbReference type="AlphaFoldDB" id="A0A2S4HF82"/>
<comment type="caution">
    <text evidence="1">The sequence shown here is derived from an EMBL/GenBank/DDBJ whole genome shotgun (WGS) entry which is preliminary data.</text>
</comment>
<reference evidence="1" key="1">
    <citation type="submission" date="2018-01" db="EMBL/GenBank/DDBJ databases">
        <authorList>
            <person name="Yu X.-D."/>
        </authorList>
    </citation>
    <scope>NUCLEOTIDE SEQUENCE</scope>
    <source>
        <strain evidence="1">ZX-21</strain>
    </source>
</reference>
<evidence type="ECO:0000313" key="2">
    <source>
        <dbReference type="Proteomes" id="UP000237222"/>
    </source>
</evidence>
<gene>
    <name evidence="1" type="ORF">C0068_10630</name>
</gene>
<organism evidence="1 2">
    <name type="scientific">Zhongshania marina</name>
    <dbReference type="NCBI Taxonomy" id="2304603"/>
    <lineage>
        <taxon>Bacteria</taxon>
        <taxon>Pseudomonadati</taxon>
        <taxon>Pseudomonadota</taxon>
        <taxon>Gammaproteobacteria</taxon>
        <taxon>Cellvibrionales</taxon>
        <taxon>Spongiibacteraceae</taxon>
        <taxon>Zhongshania</taxon>
    </lineage>
</organism>
<dbReference type="Proteomes" id="UP000237222">
    <property type="component" value="Unassembled WGS sequence"/>
</dbReference>
<sequence length="153" mass="16855">MNYARSLFAAIAVGARSYARWYGDFVGGRWPRPPSLAIKPQFTLPGAERITRKTSFAAIAVSQGELRSKRGQPGLARSLGLVGFVGGRAFLSCRRPLAQATFSCDKAAIHLGRGRKNYARTSFKAIAVGARSYARWYGDFVGGRWLIVCRRPR</sequence>
<proteinExistence type="predicted"/>
<accession>A0A2S4HF82</accession>
<evidence type="ECO:0000313" key="1">
    <source>
        <dbReference type="EMBL" id="POP52655.1"/>
    </source>
</evidence>
<dbReference type="EMBL" id="PQGG01000026">
    <property type="protein sequence ID" value="POP52655.1"/>
    <property type="molecule type" value="Genomic_DNA"/>
</dbReference>
<protein>
    <submittedName>
        <fullName evidence="1">Uncharacterized protein</fullName>
    </submittedName>
</protein>